<reference evidence="4 5" key="1">
    <citation type="submission" date="2020-01" db="EMBL/GenBank/DDBJ databases">
        <title>Insect and environment-associated Actinomycetes.</title>
        <authorList>
            <person name="Currrie C."/>
            <person name="Chevrette M."/>
            <person name="Carlson C."/>
            <person name="Stubbendieck R."/>
            <person name="Wendt-Pienkowski E."/>
        </authorList>
    </citation>
    <scope>NUCLEOTIDE SEQUENCE [LARGE SCALE GENOMIC DNA]</scope>
    <source>
        <strain evidence="4 5">SID7754</strain>
    </source>
</reference>
<keyword evidence="2" id="KW-0479">Metal-binding</keyword>
<evidence type="ECO:0000256" key="1">
    <source>
        <dbReference type="ARBA" id="ARBA00001946"/>
    </source>
</evidence>
<dbReference type="Gene3D" id="3.20.20.60">
    <property type="entry name" value="Phosphoenolpyruvate-binding domains"/>
    <property type="match status" value="2"/>
</dbReference>
<dbReference type="RefSeq" id="WP_164195258.1">
    <property type="nucleotide sequence ID" value="NZ_JAAGMR010000338.1"/>
</dbReference>
<dbReference type="FunFam" id="3.20.20.60:FF:000036">
    <property type="entry name" value="ATP/GTP-binding protein"/>
    <property type="match status" value="1"/>
</dbReference>
<protein>
    <submittedName>
        <fullName evidence="4">HpcH/HpaI aldolase/citrate lyase family protein</fullName>
    </submittedName>
</protein>
<dbReference type="EMBL" id="JAAGMR010000338">
    <property type="protein sequence ID" value="NEB95920.1"/>
    <property type="molecule type" value="Genomic_DNA"/>
</dbReference>
<dbReference type="Pfam" id="PF15617">
    <property type="entry name" value="C-C_Bond_Lyase"/>
    <property type="match status" value="1"/>
</dbReference>
<dbReference type="AlphaFoldDB" id="A0A7K3R177"/>
<evidence type="ECO:0000256" key="3">
    <source>
        <dbReference type="ARBA" id="ARBA00022842"/>
    </source>
</evidence>
<dbReference type="GO" id="GO:0000287">
    <property type="term" value="F:magnesium ion binding"/>
    <property type="evidence" value="ECO:0007669"/>
    <property type="project" value="TreeGrafter"/>
</dbReference>
<gene>
    <name evidence="4" type="ORF">G3I21_30275</name>
</gene>
<dbReference type="Proteomes" id="UP000470520">
    <property type="component" value="Unassembled WGS sequence"/>
</dbReference>
<dbReference type="InterPro" id="IPR040442">
    <property type="entry name" value="Pyrv_kinase-like_dom_sf"/>
</dbReference>
<proteinExistence type="predicted"/>
<name>A0A7K3R177_9ACTN</name>
<comment type="cofactor">
    <cofactor evidence="1">
        <name>Mg(2+)</name>
        <dbReference type="ChEBI" id="CHEBI:18420"/>
    </cofactor>
</comment>
<dbReference type="PANTHER" id="PTHR32308">
    <property type="entry name" value="LYASE BETA SUBUNIT, PUTATIVE (AFU_ORTHOLOGUE AFUA_4G13030)-RELATED"/>
    <property type="match status" value="1"/>
</dbReference>
<organism evidence="4 5">
    <name type="scientific">Streptomyces bauhiniae</name>
    <dbReference type="NCBI Taxonomy" id="2340725"/>
    <lineage>
        <taxon>Bacteria</taxon>
        <taxon>Bacillati</taxon>
        <taxon>Actinomycetota</taxon>
        <taxon>Actinomycetes</taxon>
        <taxon>Kitasatosporales</taxon>
        <taxon>Streptomycetaceae</taxon>
        <taxon>Streptomyces</taxon>
    </lineage>
</organism>
<dbReference type="GO" id="GO:0006107">
    <property type="term" value="P:oxaloacetate metabolic process"/>
    <property type="evidence" value="ECO:0007669"/>
    <property type="project" value="TreeGrafter"/>
</dbReference>
<keyword evidence="3" id="KW-0460">Magnesium</keyword>
<keyword evidence="4" id="KW-0456">Lyase</keyword>
<comment type="caution">
    <text evidence="4">The sequence shown here is derived from an EMBL/GenBank/DDBJ whole genome shotgun (WGS) entry which is preliminary data.</text>
</comment>
<dbReference type="InterPro" id="IPR015813">
    <property type="entry name" value="Pyrv/PenolPyrv_kinase-like_dom"/>
</dbReference>
<dbReference type="SUPFAM" id="SSF51621">
    <property type="entry name" value="Phosphoenolpyruvate/pyruvate domain"/>
    <property type="match status" value="1"/>
</dbReference>
<evidence type="ECO:0000256" key="2">
    <source>
        <dbReference type="ARBA" id="ARBA00022723"/>
    </source>
</evidence>
<dbReference type="InterPro" id="IPR039480">
    <property type="entry name" value="C-C_Bond_Lyase-like"/>
</dbReference>
<evidence type="ECO:0000313" key="4">
    <source>
        <dbReference type="EMBL" id="NEB95920.1"/>
    </source>
</evidence>
<dbReference type="PANTHER" id="PTHR32308:SF10">
    <property type="entry name" value="CITRATE LYASE SUBUNIT BETA"/>
    <property type="match status" value="1"/>
</dbReference>
<accession>A0A7K3R177</accession>
<sequence length="391" mass="42866">MRHFGHIAPETRERLFHQEPCAFTADSPARLLSAGLGATLYSPATRPRLAADVVKQTGNGVVSMVLCLEDSIADEDVPAGEENLVRQFAELDALNARTGAEPPLLFVRVRTPDQILDLVRRLGPSVRLLSGFVLPKFTEERGVSFLEALKAAETACGRRLFAMPVLESPELLYRESRVETLEGIARAVGKYRDRVLALRLGVTDFCSSYGLRRAPDMTAYDVQIVASVIGDVVNMLGRADGSGFTVTGPVWEYFRVPERVFKPQLRTSPFLEVRAVGLREKLIEHAMDGLLREISLDQANGLLGKTCIHPSHVLPVHALSVVSHEEFSDAVDILRPDSDGGGVLRSAYTNKMNEVKPHRAWAERTLLRAEVFGVANEDVGFVDLLTAGVTG</sequence>
<dbReference type="GO" id="GO:0016829">
    <property type="term" value="F:lyase activity"/>
    <property type="evidence" value="ECO:0007669"/>
    <property type="project" value="UniProtKB-KW"/>
</dbReference>
<evidence type="ECO:0000313" key="5">
    <source>
        <dbReference type="Proteomes" id="UP000470520"/>
    </source>
</evidence>